<sequence>MNHPSTLVIDLVELTAADLHRAGGKAVVLGRLASSGTPIPPGLCVTTAAYDRSLDETGLRQDGFLGIVTVTDWRTS</sequence>
<dbReference type="AlphaFoldDB" id="A1AK99"/>
<dbReference type="SUPFAM" id="SSF56059">
    <property type="entry name" value="Glutathione synthetase ATP-binding domain-like"/>
    <property type="match status" value="1"/>
</dbReference>
<dbReference type="InterPro" id="IPR013815">
    <property type="entry name" value="ATP_grasp_subdomain_1"/>
</dbReference>
<reference evidence="1 2" key="1">
    <citation type="submission" date="2006-10" db="EMBL/GenBank/DDBJ databases">
        <title>Complete sequence of chromosome of Pelobacter propionicus DSM 2379.</title>
        <authorList>
            <consortium name="US DOE Joint Genome Institute"/>
            <person name="Copeland A."/>
            <person name="Lucas S."/>
            <person name="Lapidus A."/>
            <person name="Barry K."/>
            <person name="Detter J.C."/>
            <person name="Glavina del Rio T."/>
            <person name="Hammon N."/>
            <person name="Israni S."/>
            <person name="Dalin E."/>
            <person name="Tice H."/>
            <person name="Pitluck S."/>
            <person name="Saunders E."/>
            <person name="Brettin T."/>
            <person name="Bruce D."/>
            <person name="Han C."/>
            <person name="Tapia R."/>
            <person name="Schmutz J."/>
            <person name="Larimer F."/>
            <person name="Land M."/>
            <person name="Hauser L."/>
            <person name="Kyrpides N."/>
            <person name="Kim E."/>
            <person name="Lovley D."/>
            <person name="Richardson P."/>
        </authorList>
    </citation>
    <scope>NUCLEOTIDE SEQUENCE [LARGE SCALE GENOMIC DNA]</scope>
    <source>
        <strain evidence="2">DSM 2379 / NBRC 103807 / OttBd1</strain>
    </source>
</reference>
<dbReference type="EMBL" id="CP000482">
    <property type="protein sequence ID" value="ABK97769.1"/>
    <property type="molecule type" value="Genomic_DNA"/>
</dbReference>
<keyword evidence="2" id="KW-1185">Reference proteome</keyword>
<dbReference type="eggNOG" id="COG0574">
    <property type="taxonomic scope" value="Bacteria"/>
</dbReference>
<dbReference type="Gene3D" id="3.30.1490.20">
    <property type="entry name" value="ATP-grasp fold, A domain"/>
    <property type="match status" value="1"/>
</dbReference>
<dbReference type="RefSeq" id="WP_011734083.1">
    <property type="nucleotide sequence ID" value="NC_008609.1"/>
</dbReference>
<dbReference type="OrthoDB" id="9760711at2"/>
<organism evidence="1 2">
    <name type="scientific">Pelobacter propionicus (strain DSM 2379 / NBRC 103807 / OttBd1)</name>
    <dbReference type="NCBI Taxonomy" id="338966"/>
    <lineage>
        <taxon>Bacteria</taxon>
        <taxon>Pseudomonadati</taxon>
        <taxon>Thermodesulfobacteriota</taxon>
        <taxon>Desulfuromonadia</taxon>
        <taxon>Desulfuromonadales</taxon>
        <taxon>Desulfuromonadaceae</taxon>
        <taxon>Pelobacter</taxon>
    </lineage>
</organism>
<gene>
    <name evidence="1" type="ordered locus">Ppro_0132</name>
</gene>
<dbReference type="KEGG" id="ppd:Ppro_0132"/>
<dbReference type="HOGENOM" id="CLU_2651225_0_0_7"/>
<accession>A1AK99</accession>
<evidence type="ECO:0000313" key="2">
    <source>
        <dbReference type="Proteomes" id="UP000006732"/>
    </source>
</evidence>
<dbReference type="GO" id="GO:0005524">
    <property type="term" value="F:ATP binding"/>
    <property type="evidence" value="ECO:0007669"/>
    <property type="project" value="InterPro"/>
</dbReference>
<protein>
    <submittedName>
        <fullName evidence="1">Uncharacterized protein</fullName>
    </submittedName>
</protein>
<dbReference type="Proteomes" id="UP000006732">
    <property type="component" value="Chromosome"/>
</dbReference>
<dbReference type="STRING" id="338966.Ppro_0132"/>
<evidence type="ECO:0000313" key="1">
    <source>
        <dbReference type="EMBL" id="ABK97769.1"/>
    </source>
</evidence>
<name>A1AK99_PELPD</name>
<proteinExistence type="predicted"/>